<evidence type="ECO:0000313" key="2">
    <source>
        <dbReference type="Proteomes" id="UP001501310"/>
    </source>
</evidence>
<keyword evidence="2" id="KW-1185">Reference proteome</keyword>
<dbReference type="Gene3D" id="2.60.120.620">
    <property type="entry name" value="q2cbj1_9rhob like domain"/>
    <property type="match status" value="1"/>
</dbReference>
<dbReference type="NCBIfam" id="TIGR02466">
    <property type="entry name" value="TIGR02466 family protein"/>
    <property type="match status" value="1"/>
</dbReference>
<comment type="caution">
    <text evidence="1">The sequence shown here is derived from an EMBL/GenBank/DDBJ whole genome shotgun (WGS) entry which is preliminary data.</text>
</comment>
<name>A0ABP7S150_9SPHN</name>
<proteinExistence type="predicted"/>
<gene>
    <name evidence="1" type="ORF">GCM10022211_16000</name>
</gene>
<evidence type="ECO:0000313" key="1">
    <source>
        <dbReference type="EMBL" id="GAA4004750.1"/>
    </source>
</evidence>
<sequence>MTLKLLRIEPLFQSPLAVFEVEDSGPLNARLLEEIGVRRAGEPSLKRSNRLGWHSEPDFFRRPEPAHRELAGQLKEMVAAATRRIAPDASFDHLEFICDGWINVNPASAYNTPHDHVGALWSGCYYVAVPAAGADNPDGGAIEFLSPNPSSPFAGLLSSAMTVDKVKVQPSAGKALLFPGALRHWVHPQGSGEDRVTIAFNAVLRKRA</sequence>
<protein>
    <recommendedName>
        <fullName evidence="3">Fe2OG dioxygenase domain-containing protein</fullName>
    </recommendedName>
</protein>
<dbReference type="RefSeq" id="WP_344709720.1">
    <property type="nucleotide sequence ID" value="NZ_BAAAZD010000002.1"/>
</dbReference>
<reference evidence="2" key="1">
    <citation type="journal article" date="2019" name="Int. J. Syst. Evol. Microbiol.">
        <title>The Global Catalogue of Microorganisms (GCM) 10K type strain sequencing project: providing services to taxonomists for standard genome sequencing and annotation.</title>
        <authorList>
            <consortium name="The Broad Institute Genomics Platform"/>
            <consortium name="The Broad Institute Genome Sequencing Center for Infectious Disease"/>
            <person name="Wu L."/>
            <person name="Ma J."/>
        </authorList>
    </citation>
    <scope>NUCLEOTIDE SEQUENCE [LARGE SCALE GENOMIC DNA]</scope>
    <source>
        <strain evidence="2">JCM 16603</strain>
    </source>
</reference>
<dbReference type="InterPro" id="IPR012668">
    <property type="entry name" value="CHP02466"/>
</dbReference>
<dbReference type="EMBL" id="BAAAZD010000002">
    <property type="protein sequence ID" value="GAA4004750.1"/>
    <property type="molecule type" value="Genomic_DNA"/>
</dbReference>
<dbReference type="Proteomes" id="UP001501310">
    <property type="component" value="Unassembled WGS sequence"/>
</dbReference>
<evidence type="ECO:0008006" key="3">
    <source>
        <dbReference type="Google" id="ProtNLM"/>
    </source>
</evidence>
<organism evidence="1 2">
    <name type="scientific">Sphingomonas humi</name>
    <dbReference type="NCBI Taxonomy" id="335630"/>
    <lineage>
        <taxon>Bacteria</taxon>
        <taxon>Pseudomonadati</taxon>
        <taxon>Pseudomonadota</taxon>
        <taxon>Alphaproteobacteria</taxon>
        <taxon>Sphingomonadales</taxon>
        <taxon>Sphingomonadaceae</taxon>
        <taxon>Sphingomonas</taxon>
    </lineage>
</organism>
<dbReference type="Pfam" id="PF13759">
    <property type="entry name" value="2OG-FeII_Oxy_5"/>
    <property type="match status" value="1"/>
</dbReference>
<accession>A0ABP7S150</accession>